<dbReference type="Proteomes" id="UP000824211">
    <property type="component" value="Unassembled WGS sequence"/>
</dbReference>
<protein>
    <submittedName>
        <fullName evidence="2">Cell envelope biogenesis protein TolA</fullName>
    </submittedName>
</protein>
<reference evidence="2" key="2">
    <citation type="submission" date="2021-04" db="EMBL/GenBank/DDBJ databases">
        <authorList>
            <person name="Gilroy R."/>
        </authorList>
    </citation>
    <scope>NUCLEOTIDE SEQUENCE</scope>
    <source>
        <strain evidence="2">ChiHjej9B8-13557</strain>
    </source>
</reference>
<evidence type="ECO:0000313" key="2">
    <source>
        <dbReference type="EMBL" id="HJB58785.1"/>
    </source>
</evidence>
<dbReference type="AlphaFoldDB" id="A0A9D2S7W6"/>
<reference evidence="2" key="1">
    <citation type="journal article" date="2021" name="PeerJ">
        <title>Extensive microbial diversity within the chicken gut microbiome revealed by metagenomics and culture.</title>
        <authorList>
            <person name="Gilroy R."/>
            <person name="Ravi A."/>
            <person name="Getino M."/>
            <person name="Pursley I."/>
            <person name="Horton D.L."/>
            <person name="Alikhan N.F."/>
            <person name="Baker D."/>
            <person name="Gharbi K."/>
            <person name="Hall N."/>
            <person name="Watson M."/>
            <person name="Adriaenssens E.M."/>
            <person name="Foster-Nyarko E."/>
            <person name="Jarju S."/>
            <person name="Secka A."/>
            <person name="Antonio M."/>
            <person name="Oren A."/>
            <person name="Chaudhuri R.R."/>
            <person name="La Ragione R."/>
            <person name="Hildebrand F."/>
            <person name="Pallen M.J."/>
        </authorList>
    </citation>
    <scope>NUCLEOTIDE SEQUENCE</scope>
    <source>
        <strain evidence="2">ChiHjej9B8-13557</strain>
    </source>
</reference>
<name>A0A9D2S7W6_9FIRM</name>
<sequence>MASKNKKDPYSTRGLNDKAAVQQALAAAEYQPGAAVSAAASDLAQLQSSRPVDYQSQYQGQIDSLLDQAMERESFSYNHAADPLYRQYAQAYRQNAHDASTDAAAQAAALTGGYGSSYAASAAQQAYQQQMNGLNSIIPTLYSLALDSYTSEGDRLMDEISALSAQEQSAQDRYYRQLEDYYARLEQGQAAYEAAYAQDYGEYTDYLNNLNSLYGYYSQQEEAEAARNQQTFNNVMSVLGLLGNAAQLAISGTTGLGSLVSGLAQAGYGIYADSRDYEAARADAAWEQQMQERMYADGLSRQSYEDSLAAQQYQDALSQQQFDNDVASQKLAIAQGEWALKRSQAEQEAAAASLRAAGRAAGGSTGAGSSPSGGGTGSTGGSAGSAAPAASSGGIDYQTFANQMRSRGYTIAEIKEMFDLLRANR</sequence>
<accession>A0A9D2S7W6</accession>
<organism evidence="2 3">
    <name type="scientific">Candidatus Faecalibacterium faecipullorum</name>
    <dbReference type="NCBI Taxonomy" id="2838578"/>
    <lineage>
        <taxon>Bacteria</taxon>
        <taxon>Bacillati</taxon>
        <taxon>Bacillota</taxon>
        <taxon>Clostridia</taxon>
        <taxon>Eubacteriales</taxon>
        <taxon>Oscillospiraceae</taxon>
        <taxon>Faecalibacterium</taxon>
    </lineage>
</organism>
<proteinExistence type="predicted"/>
<dbReference type="EMBL" id="DWXX01000069">
    <property type="protein sequence ID" value="HJB58785.1"/>
    <property type="molecule type" value="Genomic_DNA"/>
</dbReference>
<gene>
    <name evidence="2" type="ORF">H9771_03845</name>
</gene>
<evidence type="ECO:0000313" key="3">
    <source>
        <dbReference type="Proteomes" id="UP000824211"/>
    </source>
</evidence>
<comment type="caution">
    <text evidence="2">The sequence shown here is derived from an EMBL/GenBank/DDBJ whole genome shotgun (WGS) entry which is preliminary data.</text>
</comment>
<evidence type="ECO:0000256" key="1">
    <source>
        <dbReference type="SAM" id="MobiDB-lite"/>
    </source>
</evidence>
<feature type="compositionally biased region" description="Gly residues" evidence="1">
    <location>
        <begin position="360"/>
        <end position="383"/>
    </location>
</feature>
<feature type="region of interest" description="Disordered" evidence="1">
    <location>
        <begin position="360"/>
        <end position="389"/>
    </location>
</feature>